<dbReference type="InterPro" id="IPR005762">
    <property type="entry name" value="MurD"/>
</dbReference>
<evidence type="ECO:0000259" key="9">
    <source>
        <dbReference type="Pfam" id="PF02875"/>
    </source>
</evidence>
<keyword evidence="7 8" id="KW-0132">Cell division</keyword>
<comment type="catalytic activity">
    <reaction evidence="7 8">
        <text>UDP-N-acetyl-alpha-D-muramoyl-L-alanine + D-glutamate + ATP = UDP-N-acetyl-alpha-D-muramoyl-L-alanyl-D-glutamate + ADP + phosphate + H(+)</text>
        <dbReference type="Rhea" id="RHEA:16429"/>
        <dbReference type="ChEBI" id="CHEBI:15378"/>
        <dbReference type="ChEBI" id="CHEBI:29986"/>
        <dbReference type="ChEBI" id="CHEBI:30616"/>
        <dbReference type="ChEBI" id="CHEBI:43474"/>
        <dbReference type="ChEBI" id="CHEBI:83898"/>
        <dbReference type="ChEBI" id="CHEBI:83900"/>
        <dbReference type="ChEBI" id="CHEBI:456216"/>
        <dbReference type="EC" id="6.3.2.9"/>
    </reaction>
</comment>
<evidence type="ECO:0000313" key="11">
    <source>
        <dbReference type="EMBL" id="MDT0261310.1"/>
    </source>
</evidence>
<keyword evidence="7 8" id="KW-0133">Cell shape</keyword>
<evidence type="ECO:0000256" key="1">
    <source>
        <dbReference type="ARBA" id="ARBA00004496"/>
    </source>
</evidence>
<dbReference type="InterPro" id="IPR013221">
    <property type="entry name" value="Mur_ligase_cen"/>
</dbReference>
<keyword evidence="5 7" id="KW-0547">Nucleotide-binding</keyword>
<evidence type="ECO:0000256" key="7">
    <source>
        <dbReference type="HAMAP-Rule" id="MF_00639"/>
    </source>
</evidence>
<feature type="binding site" evidence="7">
    <location>
        <begin position="124"/>
        <end position="130"/>
    </location>
    <ligand>
        <name>ATP</name>
        <dbReference type="ChEBI" id="CHEBI:30616"/>
    </ligand>
</feature>
<comment type="pathway">
    <text evidence="2 7 8">Cell wall biogenesis; peptidoglycan biosynthesis.</text>
</comment>
<dbReference type="SUPFAM" id="SSF53623">
    <property type="entry name" value="MurD-like peptide ligases, catalytic domain"/>
    <property type="match status" value="1"/>
</dbReference>
<evidence type="ECO:0000313" key="12">
    <source>
        <dbReference type="Proteomes" id="UP001183176"/>
    </source>
</evidence>
<dbReference type="Gene3D" id="3.40.1190.10">
    <property type="entry name" value="Mur-like, catalytic domain"/>
    <property type="match status" value="1"/>
</dbReference>
<dbReference type="InterPro" id="IPR004101">
    <property type="entry name" value="Mur_ligase_C"/>
</dbReference>
<reference evidence="12" key="1">
    <citation type="submission" date="2023-07" db="EMBL/GenBank/DDBJ databases">
        <title>30 novel species of actinomycetes from the DSMZ collection.</title>
        <authorList>
            <person name="Nouioui I."/>
        </authorList>
    </citation>
    <scope>NUCLEOTIDE SEQUENCE [LARGE SCALE GENOMIC DNA]</scope>
    <source>
        <strain evidence="12">DSM 44399</strain>
    </source>
</reference>
<dbReference type="PANTHER" id="PTHR43692">
    <property type="entry name" value="UDP-N-ACETYLMURAMOYLALANINE--D-GLUTAMATE LIGASE"/>
    <property type="match status" value="1"/>
</dbReference>
<dbReference type="GO" id="GO:0008764">
    <property type="term" value="F:UDP-N-acetylmuramoylalanine-D-glutamate ligase activity"/>
    <property type="evidence" value="ECO:0007669"/>
    <property type="project" value="UniProtKB-EC"/>
</dbReference>
<dbReference type="Gene3D" id="3.90.190.20">
    <property type="entry name" value="Mur ligase, C-terminal domain"/>
    <property type="match status" value="1"/>
</dbReference>
<keyword evidence="6 7" id="KW-0067">ATP-binding</keyword>
<evidence type="ECO:0000256" key="2">
    <source>
        <dbReference type="ARBA" id="ARBA00004752"/>
    </source>
</evidence>
<dbReference type="NCBIfam" id="TIGR01087">
    <property type="entry name" value="murD"/>
    <property type="match status" value="1"/>
</dbReference>
<comment type="caution">
    <text evidence="11">The sequence shown here is derived from an EMBL/GenBank/DDBJ whole genome shotgun (WGS) entry which is preliminary data.</text>
</comment>
<dbReference type="RefSeq" id="WP_311422466.1">
    <property type="nucleotide sequence ID" value="NZ_JAVREH010000007.1"/>
</dbReference>
<organism evidence="11 12">
    <name type="scientific">Jatrophihabitans lederbergiae</name>
    <dbReference type="NCBI Taxonomy" id="3075547"/>
    <lineage>
        <taxon>Bacteria</taxon>
        <taxon>Bacillati</taxon>
        <taxon>Actinomycetota</taxon>
        <taxon>Actinomycetes</taxon>
        <taxon>Jatrophihabitantales</taxon>
        <taxon>Jatrophihabitantaceae</taxon>
        <taxon>Jatrophihabitans</taxon>
    </lineage>
</organism>
<evidence type="ECO:0000256" key="4">
    <source>
        <dbReference type="ARBA" id="ARBA00022598"/>
    </source>
</evidence>
<gene>
    <name evidence="7 11" type="primary">murD</name>
    <name evidence="11" type="ORF">RM423_07870</name>
</gene>
<keyword evidence="7 8" id="KW-0131">Cell cycle</keyword>
<comment type="similarity">
    <text evidence="7">Belongs to the MurCDEF family.</text>
</comment>
<comment type="subcellular location">
    <subcellularLocation>
        <location evidence="1 7 8">Cytoplasm</location>
    </subcellularLocation>
</comment>
<evidence type="ECO:0000259" key="10">
    <source>
        <dbReference type="Pfam" id="PF08245"/>
    </source>
</evidence>
<dbReference type="SUPFAM" id="SSF51984">
    <property type="entry name" value="MurCD N-terminal domain"/>
    <property type="match status" value="1"/>
</dbReference>
<feature type="domain" description="Mur ligase C-terminal" evidence="9">
    <location>
        <begin position="317"/>
        <end position="435"/>
    </location>
</feature>
<comment type="function">
    <text evidence="7 8">Cell wall formation. Catalyzes the addition of glutamate to the nucleotide precursor UDP-N-acetylmuramoyl-L-alanine (UMA).</text>
</comment>
<name>A0ABU2J8I8_9ACTN</name>
<dbReference type="HAMAP" id="MF_00639">
    <property type="entry name" value="MurD"/>
    <property type="match status" value="1"/>
</dbReference>
<keyword evidence="12" id="KW-1185">Reference proteome</keyword>
<sequence length="466" mass="47262">MISPDTPTPLTGPEGFAGRSALVCGTGMAGVSAARALLDLGATVLLSSDGAPPAEGALPPGAVFAGALVTVPADVEVVVASPGLPPSHPLLVDAWARAIPVLGELEFAWRLRGPGAAEWLLVTGTNGKTTVVRMLEAMLREAGLRALAVGNVGTPVIDAVRAESPYDVLAVEASSFQLHFSSTLAPRAGALLNLAEDHLDWHGSMAAYAGDKSKVWAGSVAIANADDPAVTELLDAVAPAADVRTFTLAAPGPGRFGVLDGWLADDSGQRLIPVTEIRPPGAHNVANALAAAALAVAAGVDGPAIAAGLRSFTPEPHRNMFVRTVSGVSYVDDSKATNPHAAAASLGSYQRVVWIAGGQLKGASVDDLVADFADRMAGVVLLGIDRDAIRSALTRHAPNLPVIMVPRTDDGAMHDVVAAAAALATPGDVVLLAPAAASKDMFASYGARGRAFADEVAALAEGRSAT</sequence>
<keyword evidence="4 7" id="KW-0436">Ligase</keyword>
<feature type="domain" description="Mur ligase central" evidence="10">
    <location>
        <begin position="122"/>
        <end position="295"/>
    </location>
</feature>
<evidence type="ECO:0000256" key="6">
    <source>
        <dbReference type="ARBA" id="ARBA00022840"/>
    </source>
</evidence>
<evidence type="ECO:0000256" key="3">
    <source>
        <dbReference type="ARBA" id="ARBA00022490"/>
    </source>
</evidence>
<keyword evidence="3 7" id="KW-0963">Cytoplasm</keyword>
<protein>
    <recommendedName>
        <fullName evidence="7 8">UDP-N-acetylmuramoylalanine--D-glutamate ligase</fullName>
        <ecNumber evidence="7 8">6.3.2.9</ecNumber>
    </recommendedName>
    <alternativeName>
        <fullName evidence="7">D-glutamic acid-adding enzyme</fullName>
    </alternativeName>
    <alternativeName>
        <fullName evidence="7">UDP-N-acetylmuramoyl-L-alanyl-D-glutamate synthetase</fullName>
    </alternativeName>
</protein>
<evidence type="ECO:0000256" key="8">
    <source>
        <dbReference type="RuleBase" id="RU003664"/>
    </source>
</evidence>
<proteinExistence type="inferred from homology"/>
<dbReference type="InterPro" id="IPR036565">
    <property type="entry name" value="Mur-like_cat_sf"/>
</dbReference>
<dbReference type="Pfam" id="PF08245">
    <property type="entry name" value="Mur_ligase_M"/>
    <property type="match status" value="1"/>
</dbReference>
<dbReference type="SUPFAM" id="SSF53244">
    <property type="entry name" value="MurD-like peptide ligases, peptide-binding domain"/>
    <property type="match status" value="1"/>
</dbReference>
<accession>A0ABU2J8I8</accession>
<dbReference type="EMBL" id="JAVREH010000007">
    <property type="protein sequence ID" value="MDT0261310.1"/>
    <property type="molecule type" value="Genomic_DNA"/>
</dbReference>
<dbReference type="Proteomes" id="UP001183176">
    <property type="component" value="Unassembled WGS sequence"/>
</dbReference>
<dbReference type="Gene3D" id="3.40.50.720">
    <property type="entry name" value="NAD(P)-binding Rossmann-like Domain"/>
    <property type="match status" value="1"/>
</dbReference>
<dbReference type="InterPro" id="IPR036615">
    <property type="entry name" value="Mur_ligase_C_dom_sf"/>
</dbReference>
<dbReference type="Pfam" id="PF02875">
    <property type="entry name" value="Mur_ligase_C"/>
    <property type="match status" value="1"/>
</dbReference>
<evidence type="ECO:0000256" key="5">
    <source>
        <dbReference type="ARBA" id="ARBA00022741"/>
    </source>
</evidence>
<dbReference type="EC" id="6.3.2.9" evidence="7 8"/>
<keyword evidence="7 8" id="KW-0961">Cell wall biogenesis/degradation</keyword>
<keyword evidence="7 8" id="KW-0573">Peptidoglycan synthesis</keyword>
<dbReference type="PANTHER" id="PTHR43692:SF1">
    <property type="entry name" value="UDP-N-ACETYLMURAMOYLALANINE--D-GLUTAMATE LIGASE"/>
    <property type="match status" value="1"/>
</dbReference>